<keyword evidence="11 18" id="KW-0249">Electron transport</keyword>
<keyword evidence="16 18" id="KW-0472">Membrane</keyword>
<dbReference type="Pfam" id="PF00361">
    <property type="entry name" value="Proton_antipo_M"/>
    <property type="match status" value="1"/>
</dbReference>
<evidence type="ECO:0000259" key="19">
    <source>
        <dbReference type="Pfam" id="PF00361"/>
    </source>
</evidence>
<feature type="transmembrane region" description="Helical" evidence="18">
    <location>
        <begin position="194"/>
        <end position="217"/>
    </location>
</feature>
<evidence type="ECO:0000256" key="8">
    <source>
        <dbReference type="ARBA" id="ARBA00022692"/>
    </source>
</evidence>
<dbReference type="AlphaFoldDB" id="K7ZW30"/>
<dbReference type="GO" id="GO:0006120">
    <property type="term" value="P:mitochondrial electron transport, NADH to ubiquinone"/>
    <property type="evidence" value="ECO:0007669"/>
    <property type="project" value="InterPro"/>
</dbReference>
<keyword evidence="9 18" id="KW-0999">Mitochondrion inner membrane</keyword>
<evidence type="ECO:0000313" key="20">
    <source>
        <dbReference type="EMBL" id="CCI69533.1"/>
    </source>
</evidence>
<dbReference type="InterPro" id="IPR003917">
    <property type="entry name" value="NADH_UbQ_OxRdtase_chain2"/>
</dbReference>
<evidence type="ECO:0000256" key="13">
    <source>
        <dbReference type="ARBA" id="ARBA00023027"/>
    </source>
</evidence>
<evidence type="ECO:0000256" key="1">
    <source>
        <dbReference type="ARBA" id="ARBA00003257"/>
    </source>
</evidence>
<feature type="transmembrane region" description="Helical" evidence="18">
    <location>
        <begin position="28"/>
        <end position="46"/>
    </location>
</feature>
<keyword evidence="8 18" id="KW-0812">Transmembrane</keyword>
<sequence length="330" mass="38362">MFFHPSTILFFFIMFFSLIMMISLNSWFLIWVFVEMNLLSFIPLILMKKNKYSMESSLKYFFIQTLSSILILMGLILMFLDMSLNNYFFIGGLSIKLGLAPLHQWVVNIVEGLIWPLVYILLTIQKVGPFILLGYIYYTKQSFIHIMYIVSLMSSFFGCLGALFTSSLRKILIFSSISHASWMVLSLISSVNLWILYFILYSIVLFSVISSLNYYYISNLNHMFLKFSFIGSLIVGMSILSMGGMPPMTGFVPKFIVMKEFLTLHNFFILFFLLMSVFISLFFYSRMFMFNFIFLSNKNLFLLDNKKKLGTSLFLNIMGLIIIPLAMMLG</sequence>
<comment type="function">
    <text evidence="1">Core subunit of the mitochondrial membrane respiratory chain NADH dehydrogenase (Complex I) that is believed to belong to the minimal assembly required for catalysis. Complex I functions in the transfer of electrons from NADH to the respiratory chain. The immediate electron acceptor for the enzyme is believed to be ubiquinone.</text>
</comment>
<dbReference type="GO" id="GO:0005743">
    <property type="term" value="C:mitochondrial inner membrane"/>
    <property type="evidence" value="ECO:0007669"/>
    <property type="project" value="UniProtKB-SubCell"/>
</dbReference>
<evidence type="ECO:0000256" key="12">
    <source>
        <dbReference type="ARBA" id="ARBA00022989"/>
    </source>
</evidence>
<evidence type="ECO:0000256" key="3">
    <source>
        <dbReference type="ARBA" id="ARBA00007012"/>
    </source>
</evidence>
<evidence type="ECO:0000256" key="14">
    <source>
        <dbReference type="ARBA" id="ARBA00023075"/>
    </source>
</evidence>
<keyword evidence="7 18" id="KW-0679">Respiratory chain</keyword>
<evidence type="ECO:0000256" key="18">
    <source>
        <dbReference type="RuleBase" id="RU003403"/>
    </source>
</evidence>
<feature type="transmembrane region" description="Helical" evidence="18">
    <location>
        <begin position="224"/>
        <end position="244"/>
    </location>
</feature>
<keyword evidence="15 18" id="KW-0496">Mitochondrion</keyword>
<feature type="transmembrane region" description="Helical" evidence="18">
    <location>
        <begin position="7"/>
        <end position="22"/>
    </location>
</feature>
<evidence type="ECO:0000256" key="10">
    <source>
        <dbReference type="ARBA" id="ARBA00022967"/>
    </source>
</evidence>
<evidence type="ECO:0000256" key="17">
    <source>
        <dbReference type="ARBA" id="ARBA00049551"/>
    </source>
</evidence>
<feature type="transmembrane region" description="Helical" evidence="18">
    <location>
        <begin position="309"/>
        <end position="329"/>
    </location>
</feature>
<comment type="similarity">
    <text evidence="3 18">Belongs to the complex I subunit 2 family.</text>
</comment>
<comment type="subcellular location">
    <subcellularLocation>
        <location evidence="2 18">Mitochondrion inner membrane</location>
        <topology evidence="2 18">Multi-pass membrane protein</topology>
    </subcellularLocation>
</comment>
<keyword evidence="10 18" id="KW-1278">Translocase</keyword>
<evidence type="ECO:0000256" key="2">
    <source>
        <dbReference type="ARBA" id="ARBA00004448"/>
    </source>
</evidence>
<evidence type="ECO:0000256" key="15">
    <source>
        <dbReference type="ARBA" id="ARBA00023128"/>
    </source>
</evidence>
<evidence type="ECO:0000256" key="7">
    <source>
        <dbReference type="ARBA" id="ARBA00022660"/>
    </source>
</evidence>
<geneLocation type="mitochondrion" evidence="20"/>
<dbReference type="PANTHER" id="PTHR46552">
    <property type="entry name" value="NADH-UBIQUINONE OXIDOREDUCTASE CHAIN 2"/>
    <property type="match status" value="1"/>
</dbReference>
<feature type="transmembrane region" description="Helical" evidence="18">
    <location>
        <begin position="264"/>
        <end position="288"/>
    </location>
</feature>
<keyword evidence="12 18" id="KW-1133">Transmembrane helix</keyword>
<feature type="transmembrane region" description="Helical" evidence="18">
    <location>
        <begin position="113"/>
        <end position="137"/>
    </location>
</feature>
<gene>
    <name evidence="20" type="primary">nad2</name>
</gene>
<dbReference type="PRINTS" id="PR01436">
    <property type="entry name" value="NADHDHGNASE2"/>
</dbReference>
<dbReference type="InterPro" id="IPR050175">
    <property type="entry name" value="Complex_I_Subunit_2"/>
</dbReference>
<reference evidence="20" key="2">
    <citation type="submission" date="2012-06" db="EMBL/GenBank/DDBJ databases">
        <authorList>
            <person name="Fan L."/>
        </authorList>
    </citation>
    <scope>NUCLEOTIDE SEQUENCE</scope>
    <source>
        <strain evidence="20">Ousroutou</strain>
    </source>
</reference>
<evidence type="ECO:0000256" key="5">
    <source>
        <dbReference type="ARBA" id="ARBA00021008"/>
    </source>
</evidence>
<evidence type="ECO:0000256" key="11">
    <source>
        <dbReference type="ARBA" id="ARBA00022982"/>
    </source>
</evidence>
<protein>
    <recommendedName>
        <fullName evidence="5 18">NADH-ubiquinone oxidoreductase chain 2</fullName>
        <ecNumber evidence="4 18">7.1.1.2</ecNumber>
    </recommendedName>
</protein>
<proteinExistence type="inferred from homology"/>
<dbReference type="EMBL" id="HE860501">
    <property type="protein sequence ID" value="CCI69533.1"/>
    <property type="molecule type" value="Genomic_DNA"/>
</dbReference>
<feature type="transmembrane region" description="Helical" evidence="18">
    <location>
        <begin position="143"/>
        <end position="164"/>
    </location>
</feature>
<dbReference type="EC" id="7.1.1.2" evidence="4 18"/>
<comment type="function">
    <text evidence="18">Core subunit of the mitochondrial membrane respiratory chain NADH dehydrogenase (Complex I) which catalyzes electron transfer from NADH through the respiratory chain, using ubiquinone as an electron acceptor. Essential for the catalytic activity and assembly of complex I.</text>
</comment>
<comment type="catalytic activity">
    <reaction evidence="17 18">
        <text>a ubiquinone + NADH + 5 H(+)(in) = a ubiquinol + NAD(+) + 4 H(+)(out)</text>
        <dbReference type="Rhea" id="RHEA:29091"/>
        <dbReference type="Rhea" id="RHEA-COMP:9565"/>
        <dbReference type="Rhea" id="RHEA-COMP:9566"/>
        <dbReference type="ChEBI" id="CHEBI:15378"/>
        <dbReference type="ChEBI" id="CHEBI:16389"/>
        <dbReference type="ChEBI" id="CHEBI:17976"/>
        <dbReference type="ChEBI" id="CHEBI:57540"/>
        <dbReference type="ChEBI" id="CHEBI:57945"/>
        <dbReference type="EC" id="7.1.1.2"/>
    </reaction>
</comment>
<name>K7ZW30_9CRUS</name>
<dbReference type="GO" id="GO:0008137">
    <property type="term" value="F:NADH dehydrogenase (ubiquinone) activity"/>
    <property type="evidence" value="ECO:0007669"/>
    <property type="project" value="UniProtKB-EC"/>
</dbReference>
<accession>K7ZW30</accession>
<evidence type="ECO:0000256" key="9">
    <source>
        <dbReference type="ARBA" id="ARBA00022792"/>
    </source>
</evidence>
<evidence type="ECO:0000256" key="4">
    <source>
        <dbReference type="ARBA" id="ARBA00012944"/>
    </source>
</evidence>
<evidence type="ECO:0000256" key="6">
    <source>
        <dbReference type="ARBA" id="ARBA00022448"/>
    </source>
</evidence>
<reference evidence="20" key="1">
    <citation type="journal article" date="2012" name="Curr. Biol.">
        <title>Mitogenomic phylogenetic analysis supports continental-scale vicariance in subterranean thalassoid crustaceans.</title>
        <authorList>
            <person name="Bauza-Ribot M.M."/>
            <person name="Juan C."/>
            <person name="Nardi F."/>
            <person name="Oromi P."/>
            <person name="Pons J."/>
            <person name="Jaume D."/>
        </authorList>
    </citation>
    <scope>NUCLEOTIDE SEQUENCE</scope>
    <source>
        <strain evidence="20">Ousroutou</strain>
    </source>
</reference>
<keyword evidence="13 18" id="KW-0520">NAD</keyword>
<dbReference type="PANTHER" id="PTHR46552:SF1">
    <property type="entry name" value="NADH-UBIQUINONE OXIDOREDUCTASE CHAIN 2"/>
    <property type="match status" value="1"/>
</dbReference>
<evidence type="ECO:0000256" key="16">
    <source>
        <dbReference type="ARBA" id="ARBA00023136"/>
    </source>
</evidence>
<organism evidence="20">
    <name type="scientific">Metacrangonyx goulmimensis</name>
    <dbReference type="NCBI Taxonomy" id="1199162"/>
    <lineage>
        <taxon>Eukaryota</taxon>
        <taxon>Metazoa</taxon>
        <taxon>Ecdysozoa</taxon>
        <taxon>Arthropoda</taxon>
        <taxon>Crustacea</taxon>
        <taxon>Multicrustacea</taxon>
        <taxon>Malacostraca</taxon>
        <taxon>Eumalacostraca</taxon>
        <taxon>Peracarida</taxon>
        <taxon>Amphipoda</taxon>
        <taxon>Senticaudata</taxon>
        <taxon>Hadziida</taxon>
        <taxon>Hadzioidea</taxon>
        <taxon>Metacrangonyctidae</taxon>
        <taxon>Metacrangonyx</taxon>
    </lineage>
</organism>
<feature type="domain" description="NADH:quinone oxidoreductase/Mrp antiporter transmembrane" evidence="19">
    <location>
        <begin position="25"/>
        <end position="279"/>
    </location>
</feature>
<keyword evidence="14 18" id="KW-0830">Ubiquinone</keyword>
<feature type="transmembrane region" description="Helical" evidence="18">
    <location>
        <begin position="58"/>
        <end position="80"/>
    </location>
</feature>
<keyword evidence="6" id="KW-0813">Transport</keyword>
<dbReference type="InterPro" id="IPR001750">
    <property type="entry name" value="ND/Mrp_TM"/>
</dbReference>